<dbReference type="EMBL" id="BART01007643">
    <property type="protein sequence ID" value="GAG61035.1"/>
    <property type="molecule type" value="Genomic_DNA"/>
</dbReference>
<dbReference type="InterPro" id="IPR046453">
    <property type="entry name" value="GpA_ATPase"/>
</dbReference>
<evidence type="ECO:0000259" key="2">
    <source>
        <dbReference type="Pfam" id="PF20454"/>
    </source>
</evidence>
<feature type="domain" description="Phage terminase large subunit GpA ATPase" evidence="1">
    <location>
        <begin position="1"/>
        <end position="119"/>
    </location>
</feature>
<reference evidence="3" key="1">
    <citation type="journal article" date="2014" name="Front. Microbiol.">
        <title>High frequency of phylogenetically diverse reductive dehalogenase-homologous genes in deep subseafloor sedimentary metagenomes.</title>
        <authorList>
            <person name="Kawai M."/>
            <person name="Futagami T."/>
            <person name="Toyoda A."/>
            <person name="Takaki Y."/>
            <person name="Nishi S."/>
            <person name="Hori S."/>
            <person name="Arai W."/>
            <person name="Tsubouchi T."/>
            <person name="Morono Y."/>
            <person name="Uchiyama I."/>
            <person name="Ito T."/>
            <person name="Fujiyama A."/>
            <person name="Inagaki F."/>
            <person name="Takami H."/>
        </authorList>
    </citation>
    <scope>NUCLEOTIDE SEQUENCE</scope>
    <source>
        <strain evidence="3">Expedition CK06-06</strain>
    </source>
</reference>
<dbReference type="InterPro" id="IPR046454">
    <property type="entry name" value="GpA_endonuclease"/>
</dbReference>
<name>X0YXM7_9ZZZZ</name>
<protein>
    <recommendedName>
        <fullName evidence="4">Terminase</fullName>
    </recommendedName>
</protein>
<feature type="non-terminal residue" evidence="3">
    <location>
        <position position="452"/>
    </location>
</feature>
<evidence type="ECO:0000259" key="1">
    <source>
        <dbReference type="Pfam" id="PF05876"/>
    </source>
</evidence>
<dbReference type="AlphaFoldDB" id="X0YXM7"/>
<feature type="domain" description="Terminase large subunit GpA endonuclease" evidence="2">
    <location>
        <begin position="142"/>
        <end position="430"/>
    </location>
</feature>
<dbReference type="GO" id="GO:0016887">
    <property type="term" value="F:ATP hydrolysis activity"/>
    <property type="evidence" value="ECO:0007669"/>
    <property type="project" value="InterPro"/>
</dbReference>
<accession>X0YXM7</accession>
<dbReference type="Pfam" id="PF20454">
    <property type="entry name" value="GpA_nuclease"/>
    <property type="match status" value="1"/>
</dbReference>
<gene>
    <name evidence="3" type="ORF">S01H4_17367</name>
</gene>
<organism evidence="3">
    <name type="scientific">marine sediment metagenome</name>
    <dbReference type="NCBI Taxonomy" id="412755"/>
    <lineage>
        <taxon>unclassified sequences</taxon>
        <taxon>metagenomes</taxon>
        <taxon>ecological metagenomes</taxon>
    </lineage>
</organism>
<proteinExistence type="predicted"/>
<evidence type="ECO:0000313" key="3">
    <source>
        <dbReference type="EMBL" id="GAG61035.1"/>
    </source>
</evidence>
<dbReference type="GO" id="GO:0004519">
    <property type="term" value="F:endonuclease activity"/>
    <property type="evidence" value="ECO:0007669"/>
    <property type="project" value="InterPro"/>
</dbReference>
<feature type="non-terminal residue" evidence="3">
    <location>
        <position position="1"/>
    </location>
</feature>
<sequence length="452" mass="52725">DKYPLQLANGGDPVAKIRRRTESFGILKKEVAVSTPKRKVNSVIEPWCESGDMSFYHVECPECGKLHKFEFSNLKWDKDEKGKILLEYDKENNLINDPVWHECPHCSYHMHNHEKYKAMQEEGFGGRSKWIPTKKPDRPGIKSYRVNGFYGFRTFFEIAMEFQEVKDDIIKFEDFICDTLGETWSQKIDKPDEHYLQSRCETDWERGQIHDRVKVLSIGADIHPDRIEYQLIGFTNRKESWSIDYDAIAGDIYEPNDLAWDKFEDILRAEYFKMDGSKIPLHIAILDAQGKASTVVKNFCNRFPHSDNSINGVYPSLGKTNVPGVVKEVPSSIDTPEILLSDQQLKFEIYNNLKKKKPSHGEKYPSGYVHFHSDYHSDYFKQLTAEEIEEIQNTKGTFTETFITNKAQRRNEALDTFKMALAGLYYMNVKYFKMLNKIRKTKKVKEITPSWD</sequence>
<comment type="caution">
    <text evidence="3">The sequence shown here is derived from an EMBL/GenBank/DDBJ whole genome shotgun (WGS) entry which is preliminary data.</text>
</comment>
<dbReference type="Pfam" id="PF05876">
    <property type="entry name" value="GpA_ATPase"/>
    <property type="match status" value="1"/>
</dbReference>
<evidence type="ECO:0008006" key="4">
    <source>
        <dbReference type="Google" id="ProtNLM"/>
    </source>
</evidence>